<accession>A0AA36AG82</accession>
<dbReference type="AlphaFoldDB" id="A0AA36AG82"/>
<protein>
    <submittedName>
        <fullName evidence="1">Uncharacterized protein</fullName>
    </submittedName>
</protein>
<evidence type="ECO:0000313" key="1">
    <source>
        <dbReference type="EMBL" id="CAI9715546.1"/>
    </source>
</evidence>
<dbReference type="Proteomes" id="UP001162480">
    <property type="component" value="Chromosome 1"/>
</dbReference>
<sequence length="113" mass="13029">MERSRVELNKWMDDKFICFPDNIETVINAYAYLTPYAFAIKCSEENLHYVAIDGHMCPSVTSFVIVTLFINDIDAVCIKHFVKITVTKAHKSARYFALEANNNYKKLGNSNRK</sequence>
<organism evidence="1 2">
    <name type="scientific">Octopus vulgaris</name>
    <name type="common">Common octopus</name>
    <dbReference type="NCBI Taxonomy" id="6645"/>
    <lineage>
        <taxon>Eukaryota</taxon>
        <taxon>Metazoa</taxon>
        <taxon>Spiralia</taxon>
        <taxon>Lophotrochozoa</taxon>
        <taxon>Mollusca</taxon>
        <taxon>Cephalopoda</taxon>
        <taxon>Coleoidea</taxon>
        <taxon>Octopodiformes</taxon>
        <taxon>Octopoda</taxon>
        <taxon>Incirrata</taxon>
        <taxon>Octopodidae</taxon>
        <taxon>Octopus</taxon>
    </lineage>
</organism>
<evidence type="ECO:0000313" key="2">
    <source>
        <dbReference type="Proteomes" id="UP001162480"/>
    </source>
</evidence>
<dbReference type="EMBL" id="OX597814">
    <property type="protein sequence ID" value="CAI9715546.1"/>
    <property type="molecule type" value="Genomic_DNA"/>
</dbReference>
<gene>
    <name evidence="1" type="ORF">OCTVUL_1B001325</name>
</gene>
<name>A0AA36AG82_OCTVU</name>
<keyword evidence="2" id="KW-1185">Reference proteome</keyword>
<proteinExistence type="predicted"/>
<reference evidence="1" key="1">
    <citation type="submission" date="2023-08" db="EMBL/GenBank/DDBJ databases">
        <authorList>
            <person name="Alioto T."/>
            <person name="Alioto T."/>
            <person name="Gomez Garrido J."/>
        </authorList>
    </citation>
    <scope>NUCLEOTIDE SEQUENCE</scope>
</reference>